<comment type="cofactor">
    <cofactor evidence="1">
        <name>Mg(2+)</name>
        <dbReference type="ChEBI" id="CHEBI:18420"/>
    </cofactor>
</comment>
<dbReference type="GO" id="GO:0005737">
    <property type="term" value="C:cytoplasm"/>
    <property type="evidence" value="ECO:0007669"/>
    <property type="project" value="TreeGrafter"/>
</dbReference>
<evidence type="ECO:0000256" key="11">
    <source>
        <dbReference type="ARBA" id="ARBA00031693"/>
    </source>
</evidence>
<dbReference type="KEGG" id="pmaw:MACH26_27290"/>
<name>A0AA48HHV5_9ALTE</name>
<accession>A0AA48HHV5</accession>
<keyword evidence="16" id="KW-1185">Reference proteome</keyword>
<evidence type="ECO:0000256" key="2">
    <source>
        <dbReference type="ARBA" id="ARBA00005135"/>
    </source>
</evidence>
<dbReference type="CDD" id="cd07500">
    <property type="entry name" value="HAD_PSP"/>
    <property type="match status" value="1"/>
</dbReference>
<evidence type="ECO:0000256" key="12">
    <source>
        <dbReference type="ARBA" id="ARBA00048138"/>
    </source>
</evidence>
<dbReference type="EC" id="3.1.3.3" evidence="4"/>
<dbReference type="PANTHER" id="PTHR43344">
    <property type="entry name" value="PHOSPHOSERINE PHOSPHATASE"/>
    <property type="match status" value="1"/>
</dbReference>
<evidence type="ECO:0000256" key="14">
    <source>
        <dbReference type="PIRSR" id="PIRSR604469-1"/>
    </source>
</evidence>
<dbReference type="PANTHER" id="PTHR43344:SF2">
    <property type="entry name" value="PHOSPHOSERINE PHOSPHATASE"/>
    <property type="match status" value="1"/>
</dbReference>
<keyword evidence="9" id="KW-0460">Magnesium</keyword>
<dbReference type="SFLD" id="SFLDF00029">
    <property type="entry name" value="phosphoserine_phosphatase"/>
    <property type="match status" value="1"/>
</dbReference>
<dbReference type="SUPFAM" id="SSF56784">
    <property type="entry name" value="HAD-like"/>
    <property type="match status" value="1"/>
</dbReference>
<dbReference type="GO" id="GO:0000287">
    <property type="term" value="F:magnesium ion binding"/>
    <property type="evidence" value="ECO:0007669"/>
    <property type="project" value="TreeGrafter"/>
</dbReference>
<dbReference type="InterPro" id="IPR023214">
    <property type="entry name" value="HAD_sf"/>
</dbReference>
<dbReference type="SFLD" id="SFLDG01137">
    <property type="entry name" value="C1.6.1:_Phosphoserine_Phosphat"/>
    <property type="match status" value="1"/>
</dbReference>
<evidence type="ECO:0000256" key="5">
    <source>
        <dbReference type="ARBA" id="ARBA00015196"/>
    </source>
</evidence>
<evidence type="ECO:0000256" key="10">
    <source>
        <dbReference type="ARBA" id="ARBA00023299"/>
    </source>
</evidence>
<evidence type="ECO:0000256" key="7">
    <source>
        <dbReference type="ARBA" id="ARBA00022723"/>
    </source>
</evidence>
<comment type="catalytic activity">
    <reaction evidence="13">
        <text>O-phospho-D-serine + H2O = D-serine + phosphate</text>
        <dbReference type="Rhea" id="RHEA:24873"/>
        <dbReference type="ChEBI" id="CHEBI:15377"/>
        <dbReference type="ChEBI" id="CHEBI:35247"/>
        <dbReference type="ChEBI" id="CHEBI:43474"/>
        <dbReference type="ChEBI" id="CHEBI:58680"/>
        <dbReference type="EC" id="3.1.3.3"/>
    </reaction>
</comment>
<evidence type="ECO:0000256" key="8">
    <source>
        <dbReference type="ARBA" id="ARBA00022801"/>
    </source>
</evidence>
<comment type="pathway">
    <text evidence="2">Amino-acid biosynthesis; L-serine biosynthesis; L-serine from 3-phospho-D-glycerate: step 3/3.</text>
</comment>
<feature type="active site" description="Nucleophile" evidence="14">
    <location>
        <position position="151"/>
    </location>
</feature>
<evidence type="ECO:0000313" key="15">
    <source>
        <dbReference type="EMBL" id="BDX07208.1"/>
    </source>
</evidence>
<dbReference type="Gene3D" id="3.40.50.1000">
    <property type="entry name" value="HAD superfamily/HAD-like"/>
    <property type="match status" value="1"/>
</dbReference>
<dbReference type="AlphaFoldDB" id="A0AA48HHV5"/>
<evidence type="ECO:0000256" key="3">
    <source>
        <dbReference type="ARBA" id="ARBA00009184"/>
    </source>
</evidence>
<evidence type="ECO:0000313" key="16">
    <source>
        <dbReference type="Proteomes" id="UP001333710"/>
    </source>
</evidence>
<dbReference type="FunFam" id="1.10.150.210:FF:000001">
    <property type="entry name" value="Phosphoserine phosphatase"/>
    <property type="match status" value="1"/>
</dbReference>
<reference evidence="15" key="1">
    <citation type="submission" date="2023-01" db="EMBL/GenBank/DDBJ databases">
        <title>Complete genome sequence of Planctobacterium marinum strain Dej080120_11.</title>
        <authorList>
            <person name="Ueki S."/>
            <person name="Maruyama F."/>
        </authorList>
    </citation>
    <scope>NUCLEOTIDE SEQUENCE</scope>
    <source>
        <strain evidence="15">Dej080120_11</strain>
    </source>
</reference>
<dbReference type="InterPro" id="IPR050582">
    <property type="entry name" value="HAD-like_SerB"/>
</dbReference>
<evidence type="ECO:0000256" key="6">
    <source>
        <dbReference type="ARBA" id="ARBA00022605"/>
    </source>
</evidence>
<keyword evidence="7" id="KW-0479">Metal-binding</keyword>
<dbReference type="SFLD" id="SFLDG01136">
    <property type="entry name" value="C1.6:_Phosphoserine_Phosphatas"/>
    <property type="match status" value="1"/>
</dbReference>
<dbReference type="Gene3D" id="1.10.150.210">
    <property type="entry name" value="Phosphoserine phosphatase, domain 2"/>
    <property type="match status" value="1"/>
</dbReference>
<keyword evidence="8" id="KW-0378">Hydrolase</keyword>
<dbReference type="InterPro" id="IPR036412">
    <property type="entry name" value="HAD-like_sf"/>
</dbReference>
<sequence>MYLANLTAQQFLDFSLLETLANANSTIYKLSPFELLFESQKTIDSTVFPLSETDNKAQTSETLSKLVVLGEGLNLEKLQQINTEFAELTIQSWQVSPKVSGEGVVAKAHLSKTFDNSLNSKIAQLANRLHVELALVQQPPKLQEGGLMVMDMDSTLIAVECIDEIAKLAGLGDKVAEITELAMQGKLDFRESLYNRVACLQGVDVTLLQGIRDRLPLMPGLSKLVHVMQQHQWKIAIASGGFTFFADYLKERLNLCEAVSNVLEVADGKLTGKVIGEVIDANAKAATLKRLAEHYHVPASQTIAVGDGANDLVMMAEAAFGVAYHAKPVVGEKASVAIRFGGLDTLLEFLD</sequence>
<evidence type="ECO:0000256" key="13">
    <source>
        <dbReference type="ARBA" id="ARBA00048523"/>
    </source>
</evidence>
<dbReference type="SFLD" id="SFLDS00003">
    <property type="entry name" value="Haloacid_Dehalogenase"/>
    <property type="match status" value="1"/>
</dbReference>
<gene>
    <name evidence="15" type="ORF">MACH26_27290</name>
</gene>
<dbReference type="InterPro" id="IPR004469">
    <property type="entry name" value="PSP"/>
</dbReference>
<dbReference type="Gene3D" id="3.30.70.2020">
    <property type="match status" value="1"/>
</dbReference>
<dbReference type="RefSeq" id="WP_338293191.1">
    <property type="nucleotide sequence ID" value="NZ_AP027272.1"/>
</dbReference>
<keyword evidence="10" id="KW-0718">Serine biosynthesis</keyword>
<dbReference type="Proteomes" id="UP001333710">
    <property type="component" value="Chromosome"/>
</dbReference>
<dbReference type="GO" id="GO:0006564">
    <property type="term" value="P:L-serine biosynthetic process"/>
    <property type="evidence" value="ECO:0007669"/>
    <property type="project" value="UniProtKB-KW"/>
</dbReference>
<comment type="catalytic activity">
    <reaction evidence="12">
        <text>O-phospho-L-serine + H2O = L-serine + phosphate</text>
        <dbReference type="Rhea" id="RHEA:21208"/>
        <dbReference type="ChEBI" id="CHEBI:15377"/>
        <dbReference type="ChEBI" id="CHEBI:33384"/>
        <dbReference type="ChEBI" id="CHEBI:43474"/>
        <dbReference type="ChEBI" id="CHEBI:57524"/>
        <dbReference type="EC" id="3.1.3.3"/>
    </reaction>
</comment>
<dbReference type="NCBIfam" id="TIGR01488">
    <property type="entry name" value="HAD-SF-IB"/>
    <property type="match status" value="1"/>
</dbReference>
<organism evidence="15 16">
    <name type="scientific">Planctobacterium marinum</name>
    <dbReference type="NCBI Taxonomy" id="1631968"/>
    <lineage>
        <taxon>Bacteria</taxon>
        <taxon>Pseudomonadati</taxon>
        <taxon>Pseudomonadota</taxon>
        <taxon>Gammaproteobacteria</taxon>
        <taxon>Alteromonadales</taxon>
        <taxon>Alteromonadaceae</taxon>
        <taxon>Planctobacterium</taxon>
    </lineage>
</organism>
<dbReference type="GO" id="GO:0036424">
    <property type="term" value="F:L-phosphoserine phosphatase activity"/>
    <property type="evidence" value="ECO:0007669"/>
    <property type="project" value="InterPro"/>
</dbReference>
<evidence type="ECO:0000256" key="4">
    <source>
        <dbReference type="ARBA" id="ARBA00012640"/>
    </source>
</evidence>
<dbReference type="Pfam" id="PF00702">
    <property type="entry name" value="Hydrolase"/>
    <property type="match status" value="1"/>
</dbReference>
<dbReference type="EMBL" id="AP027272">
    <property type="protein sequence ID" value="BDX07208.1"/>
    <property type="molecule type" value="Genomic_DNA"/>
</dbReference>
<keyword evidence="6" id="KW-0028">Amino-acid biosynthesis</keyword>
<feature type="active site" description="Proton donor" evidence="14">
    <location>
        <position position="153"/>
    </location>
</feature>
<proteinExistence type="inferred from homology"/>
<comment type="similarity">
    <text evidence="3">Belongs to the HAD-like hydrolase superfamily. SerB family.</text>
</comment>
<evidence type="ECO:0000256" key="9">
    <source>
        <dbReference type="ARBA" id="ARBA00022842"/>
    </source>
</evidence>
<dbReference type="NCBIfam" id="TIGR00338">
    <property type="entry name" value="serB"/>
    <property type="match status" value="1"/>
</dbReference>
<protein>
    <recommendedName>
        <fullName evidence="5">Phosphoserine phosphatase</fullName>
        <ecNumber evidence="4">3.1.3.3</ecNumber>
    </recommendedName>
    <alternativeName>
        <fullName evidence="11">O-phosphoserine phosphohydrolase</fullName>
    </alternativeName>
</protein>
<evidence type="ECO:0000256" key="1">
    <source>
        <dbReference type="ARBA" id="ARBA00001946"/>
    </source>
</evidence>